<evidence type="ECO:0000313" key="4">
    <source>
        <dbReference type="Proteomes" id="UP000813824"/>
    </source>
</evidence>
<dbReference type="SUPFAM" id="SSF54695">
    <property type="entry name" value="POZ domain"/>
    <property type="match status" value="1"/>
</dbReference>
<proteinExistence type="predicted"/>
<feature type="domain" description="BTB" evidence="2">
    <location>
        <begin position="35"/>
        <end position="146"/>
    </location>
</feature>
<reference evidence="3" key="1">
    <citation type="journal article" date="2021" name="New Phytol.">
        <title>Evolutionary innovations through gain and loss of genes in the ectomycorrhizal Boletales.</title>
        <authorList>
            <person name="Wu G."/>
            <person name="Miyauchi S."/>
            <person name="Morin E."/>
            <person name="Kuo A."/>
            <person name="Drula E."/>
            <person name="Varga T."/>
            <person name="Kohler A."/>
            <person name="Feng B."/>
            <person name="Cao Y."/>
            <person name="Lipzen A."/>
            <person name="Daum C."/>
            <person name="Hundley H."/>
            <person name="Pangilinan J."/>
            <person name="Johnson J."/>
            <person name="Barry K."/>
            <person name="LaButti K."/>
            <person name="Ng V."/>
            <person name="Ahrendt S."/>
            <person name="Min B."/>
            <person name="Choi I.G."/>
            <person name="Park H."/>
            <person name="Plett J.M."/>
            <person name="Magnuson J."/>
            <person name="Spatafora J.W."/>
            <person name="Nagy L.G."/>
            <person name="Henrissat B."/>
            <person name="Grigoriev I.V."/>
            <person name="Yang Z.L."/>
            <person name="Xu J."/>
            <person name="Martin F.M."/>
        </authorList>
    </citation>
    <scope>NUCLEOTIDE SEQUENCE</scope>
    <source>
        <strain evidence="3">KKN 215</strain>
    </source>
</reference>
<dbReference type="AlphaFoldDB" id="A0A8K0XSW6"/>
<dbReference type="SMART" id="SM00225">
    <property type="entry name" value="BTB"/>
    <property type="match status" value="1"/>
</dbReference>
<sequence>MSTTAPRPPGSGSPTGEVSVSGPHTALAPFNKSSANVVIRSSDHVDFYVQKSILAEASSVFEAMFEMPQDFVRGDSSSDQEYRDGLPIICLSEPSTTIDNLLRFCYPASQPKLTSGHEVCDVLEAARKYFMDPIIADLQELFAKHADTEPFRMYALAAARGNSPDSGWDTEVKTAARLSLRKQFPVGTYIPEMSAMNVRDYVLLQKYHENCRLISERCLVEALEGDLTKKGSKWKVTCLALSLYRRPEEGKWFSHQCSHARDSGVIDNSHHFRGNPGGLILALPAPRWFMEYLAAVCGLLKKDPRKEALLDSNILYHYVSKGKLNCQECAVSVTTDLPKIHALLADDFETRWSIR</sequence>
<organism evidence="3 4">
    <name type="scientific">Cristinia sonorae</name>
    <dbReference type="NCBI Taxonomy" id="1940300"/>
    <lineage>
        <taxon>Eukaryota</taxon>
        <taxon>Fungi</taxon>
        <taxon>Dikarya</taxon>
        <taxon>Basidiomycota</taxon>
        <taxon>Agaricomycotina</taxon>
        <taxon>Agaricomycetes</taxon>
        <taxon>Agaricomycetidae</taxon>
        <taxon>Agaricales</taxon>
        <taxon>Pleurotineae</taxon>
        <taxon>Stephanosporaceae</taxon>
        <taxon>Cristinia</taxon>
    </lineage>
</organism>
<dbReference type="CDD" id="cd18186">
    <property type="entry name" value="BTB_POZ_ZBTB_KLHL-like"/>
    <property type="match status" value="1"/>
</dbReference>
<accession>A0A8K0XSW6</accession>
<feature type="compositionally biased region" description="Pro residues" evidence="1">
    <location>
        <begin position="1"/>
        <end position="11"/>
    </location>
</feature>
<protein>
    <recommendedName>
        <fullName evidence="2">BTB domain-containing protein</fullName>
    </recommendedName>
</protein>
<evidence type="ECO:0000313" key="3">
    <source>
        <dbReference type="EMBL" id="KAH8104102.1"/>
    </source>
</evidence>
<dbReference type="Pfam" id="PF00651">
    <property type="entry name" value="BTB"/>
    <property type="match status" value="1"/>
</dbReference>
<evidence type="ECO:0000256" key="1">
    <source>
        <dbReference type="SAM" id="MobiDB-lite"/>
    </source>
</evidence>
<dbReference type="Proteomes" id="UP000813824">
    <property type="component" value="Unassembled WGS sequence"/>
</dbReference>
<feature type="region of interest" description="Disordered" evidence="1">
    <location>
        <begin position="1"/>
        <end position="24"/>
    </location>
</feature>
<dbReference type="Gene3D" id="3.30.710.10">
    <property type="entry name" value="Potassium Channel Kv1.1, Chain A"/>
    <property type="match status" value="1"/>
</dbReference>
<dbReference type="OrthoDB" id="2665493at2759"/>
<name>A0A8K0XSW6_9AGAR</name>
<dbReference type="InterPro" id="IPR000210">
    <property type="entry name" value="BTB/POZ_dom"/>
</dbReference>
<evidence type="ECO:0000259" key="2">
    <source>
        <dbReference type="SMART" id="SM00225"/>
    </source>
</evidence>
<gene>
    <name evidence="3" type="ORF">BXZ70DRAFT_924530</name>
</gene>
<comment type="caution">
    <text evidence="3">The sequence shown here is derived from an EMBL/GenBank/DDBJ whole genome shotgun (WGS) entry which is preliminary data.</text>
</comment>
<dbReference type="InterPro" id="IPR011333">
    <property type="entry name" value="SKP1/BTB/POZ_sf"/>
</dbReference>
<dbReference type="EMBL" id="JAEVFJ010000006">
    <property type="protein sequence ID" value="KAH8104102.1"/>
    <property type="molecule type" value="Genomic_DNA"/>
</dbReference>
<keyword evidence="4" id="KW-1185">Reference proteome</keyword>